<feature type="transmembrane region" description="Helical" evidence="6">
    <location>
        <begin position="233"/>
        <end position="260"/>
    </location>
</feature>
<evidence type="ECO:0000256" key="2">
    <source>
        <dbReference type="ARBA" id="ARBA00022475"/>
    </source>
</evidence>
<dbReference type="Pfam" id="PF03706">
    <property type="entry name" value="LPG_synthase_TM"/>
    <property type="match status" value="1"/>
</dbReference>
<name>A0ABT4ATI6_9ACTN</name>
<proteinExistence type="predicted"/>
<gene>
    <name evidence="7" type="ORF">OWR29_06055</name>
</gene>
<comment type="subcellular location">
    <subcellularLocation>
        <location evidence="1">Cell membrane</location>
        <topology evidence="1">Multi-pass membrane protein</topology>
    </subcellularLocation>
</comment>
<feature type="transmembrane region" description="Helical" evidence="6">
    <location>
        <begin position="130"/>
        <end position="157"/>
    </location>
</feature>
<dbReference type="NCBIfam" id="TIGR00374">
    <property type="entry name" value="flippase-like domain"/>
    <property type="match status" value="1"/>
</dbReference>
<keyword evidence="2" id="KW-1003">Cell membrane</keyword>
<dbReference type="RefSeq" id="WP_267561502.1">
    <property type="nucleotide sequence ID" value="NZ_JAPNTZ010000002.1"/>
</dbReference>
<organism evidence="7 8">
    <name type="scientific">Paractinoplanes pyxinae</name>
    <dbReference type="NCBI Taxonomy" id="2997416"/>
    <lineage>
        <taxon>Bacteria</taxon>
        <taxon>Bacillati</taxon>
        <taxon>Actinomycetota</taxon>
        <taxon>Actinomycetes</taxon>
        <taxon>Micromonosporales</taxon>
        <taxon>Micromonosporaceae</taxon>
        <taxon>Paractinoplanes</taxon>
    </lineage>
</organism>
<dbReference type="InterPro" id="IPR022791">
    <property type="entry name" value="L-PG_synthase/AglD"/>
</dbReference>
<dbReference type="PANTHER" id="PTHR39087">
    <property type="entry name" value="UPF0104 MEMBRANE PROTEIN MJ1595"/>
    <property type="match status" value="1"/>
</dbReference>
<protein>
    <submittedName>
        <fullName evidence="7">YbhN family protein</fullName>
    </submittedName>
</protein>
<feature type="transmembrane region" description="Helical" evidence="6">
    <location>
        <begin position="21"/>
        <end position="43"/>
    </location>
</feature>
<feature type="transmembrane region" description="Helical" evidence="6">
    <location>
        <begin position="266"/>
        <end position="284"/>
    </location>
</feature>
<accession>A0ABT4ATI6</accession>
<evidence type="ECO:0000256" key="5">
    <source>
        <dbReference type="ARBA" id="ARBA00023136"/>
    </source>
</evidence>
<evidence type="ECO:0000313" key="8">
    <source>
        <dbReference type="Proteomes" id="UP001151002"/>
    </source>
</evidence>
<keyword evidence="3 6" id="KW-0812">Transmembrane</keyword>
<evidence type="ECO:0000256" key="6">
    <source>
        <dbReference type="SAM" id="Phobius"/>
    </source>
</evidence>
<evidence type="ECO:0000256" key="1">
    <source>
        <dbReference type="ARBA" id="ARBA00004651"/>
    </source>
</evidence>
<dbReference type="Proteomes" id="UP001151002">
    <property type="component" value="Unassembled WGS sequence"/>
</dbReference>
<feature type="transmembrane region" description="Helical" evidence="6">
    <location>
        <begin position="55"/>
        <end position="73"/>
    </location>
</feature>
<evidence type="ECO:0000256" key="3">
    <source>
        <dbReference type="ARBA" id="ARBA00022692"/>
    </source>
</evidence>
<evidence type="ECO:0000313" key="7">
    <source>
        <dbReference type="EMBL" id="MCY1137557.1"/>
    </source>
</evidence>
<keyword evidence="8" id="KW-1185">Reference proteome</keyword>
<comment type="caution">
    <text evidence="7">The sequence shown here is derived from an EMBL/GenBank/DDBJ whole genome shotgun (WGS) entry which is preliminary data.</text>
</comment>
<keyword evidence="4 6" id="KW-1133">Transmembrane helix</keyword>
<feature type="transmembrane region" description="Helical" evidence="6">
    <location>
        <begin position="163"/>
        <end position="180"/>
    </location>
</feature>
<reference evidence="7" key="1">
    <citation type="submission" date="2022-11" db="EMBL/GenBank/DDBJ databases">
        <authorList>
            <person name="Somphong A."/>
            <person name="Phongsopitanun W."/>
        </authorList>
    </citation>
    <scope>NUCLEOTIDE SEQUENCE</scope>
    <source>
        <strain evidence="7">Pm04-4</strain>
    </source>
</reference>
<dbReference type="EMBL" id="JAPNTZ010000002">
    <property type="protein sequence ID" value="MCY1137557.1"/>
    <property type="molecule type" value="Genomic_DNA"/>
</dbReference>
<sequence>MAVQQQTARPTTGVPPWWRRGPAVAVIVVVVLGVELMLGWSSLAGALAQLRAPQWNWVAAALAAELASMGTYARMQRALLRGAGTKVSMKKHVATAYAAHSLSATLPGGPVFSTTFNFQQLRRYGVSPAVASWCIALSGVLSAGALVVIGAVGGLLARHTGSWHTLVFYAVGAVVVAFGVRQLAEHPQLLDRPVRALLGGVNRVRRRPPGHGHDRLLGFVGQLREVRVHPANFALAVVLALLNWLFDALCLWLCCVAVGAGGINPVALVIAYCAGMAAASVPIVPGGLGVVDAALVLGLVAGGLASGFAVAAVVLYRLISFGFIIGLGWLVWLAIRYKYRHTVSA</sequence>
<evidence type="ECO:0000256" key="4">
    <source>
        <dbReference type="ARBA" id="ARBA00022989"/>
    </source>
</evidence>
<feature type="transmembrane region" description="Helical" evidence="6">
    <location>
        <begin position="318"/>
        <end position="335"/>
    </location>
</feature>
<dbReference type="PANTHER" id="PTHR39087:SF2">
    <property type="entry name" value="UPF0104 MEMBRANE PROTEIN MJ1595"/>
    <property type="match status" value="1"/>
</dbReference>
<keyword evidence="5 6" id="KW-0472">Membrane</keyword>
<feature type="transmembrane region" description="Helical" evidence="6">
    <location>
        <begin position="291"/>
        <end position="312"/>
    </location>
</feature>